<organism evidence="6 7">
    <name type="scientific">Tessaracoccus lubricantis</name>
    <dbReference type="NCBI Taxonomy" id="545543"/>
    <lineage>
        <taxon>Bacteria</taxon>
        <taxon>Bacillati</taxon>
        <taxon>Actinomycetota</taxon>
        <taxon>Actinomycetes</taxon>
        <taxon>Propionibacteriales</taxon>
        <taxon>Propionibacteriaceae</taxon>
        <taxon>Tessaracoccus</taxon>
    </lineage>
</organism>
<evidence type="ECO:0000259" key="5">
    <source>
        <dbReference type="SMART" id="SM00387"/>
    </source>
</evidence>
<proteinExistence type="predicted"/>
<protein>
    <submittedName>
        <fullName evidence="6">Sensor histidine kinase</fullName>
    </submittedName>
</protein>
<keyword evidence="1" id="KW-0808">Transferase</keyword>
<dbReference type="Gene3D" id="3.30.565.10">
    <property type="entry name" value="Histidine kinase-like ATPase, C-terminal domain"/>
    <property type="match status" value="1"/>
</dbReference>
<reference evidence="7" key="1">
    <citation type="journal article" date="2019" name="Int. J. Syst. Evol. Microbiol.">
        <title>The Global Catalogue of Microorganisms (GCM) 10K type strain sequencing project: providing services to taxonomists for standard genome sequencing and annotation.</title>
        <authorList>
            <consortium name="The Broad Institute Genomics Platform"/>
            <consortium name="The Broad Institute Genome Sequencing Center for Infectious Disease"/>
            <person name="Wu L."/>
            <person name="Ma J."/>
        </authorList>
    </citation>
    <scope>NUCLEOTIDE SEQUENCE [LARGE SCALE GENOMIC DNA]</scope>
    <source>
        <strain evidence="7">JCM 19125</strain>
    </source>
</reference>
<dbReference type="RefSeq" id="WP_345584290.1">
    <property type="nucleotide sequence ID" value="NZ_BAABLV010000044.1"/>
</dbReference>
<dbReference type="PANTHER" id="PTHR24421">
    <property type="entry name" value="NITRATE/NITRITE SENSOR PROTEIN NARX-RELATED"/>
    <property type="match status" value="1"/>
</dbReference>
<feature type="transmembrane region" description="Helical" evidence="4">
    <location>
        <begin position="129"/>
        <end position="144"/>
    </location>
</feature>
<keyword evidence="4" id="KW-0472">Membrane</keyword>
<name>A0ABP9FND3_9ACTN</name>
<dbReference type="Proteomes" id="UP001501521">
    <property type="component" value="Unassembled WGS sequence"/>
</dbReference>
<dbReference type="InterPro" id="IPR003594">
    <property type="entry name" value="HATPase_dom"/>
</dbReference>
<gene>
    <name evidence="6" type="ORF">GCM10025789_29820</name>
</gene>
<comment type="caution">
    <text evidence="6">The sequence shown here is derived from an EMBL/GenBank/DDBJ whole genome shotgun (WGS) entry which is preliminary data.</text>
</comment>
<dbReference type="EMBL" id="BAABLV010000044">
    <property type="protein sequence ID" value="GAA4908262.1"/>
    <property type="molecule type" value="Genomic_DNA"/>
</dbReference>
<accession>A0ABP9FND3</accession>
<feature type="transmembrane region" description="Helical" evidence="4">
    <location>
        <begin position="30"/>
        <end position="49"/>
    </location>
</feature>
<dbReference type="Gene3D" id="1.20.5.1930">
    <property type="match status" value="1"/>
</dbReference>
<evidence type="ECO:0000313" key="7">
    <source>
        <dbReference type="Proteomes" id="UP001501521"/>
    </source>
</evidence>
<keyword evidence="2 6" id="KW-0418">Kinase</keyword>
<feature type="domain" description="Histidine kinase/HSP90-like ATPase" evidence="5">
    <location>
        <begin position="289"/>
        <end position="376"/>
    </location>
</feature>
<keyword evidence="3" id="KW-0902">Two-component regulatory system</keyword>
<sequence length="408" mass="42857">MDSVLDESRAPAHQPAADGLPWYRRMVMQGGLYIAPGAAFVVIPIVFASGAPLHIWLFVVATSLLLAFLVVGSTAIAHWNARGRWLWMAAVLGTVGLMALSPGETMPIYQVPYITTTAAVLLPFRHSRVVILVTTAVAILTALVERNLQIVVMGALALAMGLVIALALETSRTRDRLRLSEQRTAVLAVAAERERIGRDLHDILGHSLTAVAVKADLAERLIDRDATAARAEVAELAQIARQALSDVRATASGMRKVRLASEIASARSVLTAAGIEAVIPTALPALDDRTSELLGYVVRESVTNVVRHASASTCTICYSDGVLTVSDDGRGIGDRERNGTGLSGLRARVAESGGQLEVVAGGVGTTVVAFTGASPIVTDVSLRASCLSKIESYSQSRSGTPAVPEGAA</sequence>
<keyword evidence="4" id="KW-0812">Transmembrane</keyword>
<feature type="transmembrane region" description="Helical" evidence="4">
    <location>
        <begin position="55"/>
        <end position="77"/>
    </location>
</feature>
<dbReference type="PANTHER" id="PTHR24421:SF63">
    <property type="entry name" value="SENSOR HISTIDINE KINASE DESK"/>
    <property type="match status" value="1"/>
</dbReference>
<dbReference type="InterPro" id="IPR011712">
    <property type="entry name" value="Sig_transdc_His_kin_sub3_dim/P"/>
</dbReference>
<dbReference type="InterPro" id="IPR036890">
    <property type="entry name" value="HATPase_C_sf"/>
</dbReference>
<dbReference type="CDD" id="cd16917">
    <property type="entry name" value="HATPase_UhpB-NarQ-NarX-like"/>
    <property type="match status" value="1"/>
</dbReference>
<evidence type="ECO:0000256" key="4">
    <source>
        <dbReference type="SAM" id="Phobius"/>
    </source>
</evidence>
<evidence type="ECO:0000256" key="2">
    <source>
        <dbReference type="ARBA" id="ARBA00022777"/>
    </source>
</evidence>
<dbReference type="Pfam" id="PF02518">
    <property type="entry name" value="HATPase_c"/>
    <property type="match status" value="1"/>
</dbReference>
<dbReference type="Pfam" id="PF07730">
    <property type="entry name" value="HisKA_3"/>
    <property type="match status" value="1"/>
</dbReference>
<dbReference type="SUPFAM" id="SSF55874">
    <property type="entry name" value="ATPase domain of HSP90 chaperone/DNA topoisomerase II/histidine kinase"/>
    <property type="match status" value="1"/>
</dbReference>
<keyword evidence="7" id="KW-1185">Reference proteome</keyword>
<feature type="transmembrane region" description="Helical" evidence="4">
    <location>
        <begin position="84"/>
        <end position="101"/>
    </location>
</feature>
<dbReference type="InterPro" id="IPR050482">
    <property type="entry name" value="Sensor_HK_TwoCompSys"/>
</dbReference>
<keyword evidence="4" id="KW-1133">Transmembrane helix</keyword>
<evidence type="ECO:0000256" key="3">
    <source>
        <dbReference type="ARBA" id="ARBA00023012"/>
    </source>
</evidence>
<evidence type="ECO:0000256" key="1">
    <source>
        <dbReference type="ARBA" id="ARBA00022679"/>
    </source>
</evidence>
<dbReference type="GO" id="GO:0016301">
    <property type="term" value="F:kinase activity"/>
    <property type="evidence" value="ECO:0007669"/>
    <property type="project" value="UniProtKB-KW"/>
</dbReference>
<dbReference type="SMART" id="SM00387">
    <property type="entry name" value="HATPase_c"/>
    <property type="match status" value="1"/>
</dbReference>
<feature type="transmembrane region" description="Helical" evidence="4">
    <location>
        <begin position="150"/>
        <end position="168"/>
    </location>
</feature>
<evidence type="ECO:0000313" key="6">
    <source>
        <dbReference type="EMBL" id="GAA4908262.1"/>
    </source>
</evidence>